<dbReference type="InterPro" id="IPR001810">
    <property type="entry name" value="F-box_dom"/>
</dbReference>
<dbReference type="SUPFAM" id="SSF52047">
    <property type="entry name" value="RNI-like"/>
    <property type="match status" value="1"/>
</dbReference>
<reference evidence="2" key="1">
    <citation type="submission" date="2020-07" db="EMBL/GenBank/DDBJ databases">
        <authorList>
            <person name="Nieuwenhuis M."/>
            <person name="Van De Peppel L.J.J."/>
        </authorList>
    </citation>
    <scope>NUCLEOTIDE SEQUENCE</scope>
    <source>
        <strain evidence="2">AP01</strain>
        <tissue evidence="2">Mycelium</tissue>
    </source>
</reference>
<dbReference type="EMBL" id="JABCKV010000007">
    <property type="protein sequence ID" value="KAG5647762.1"/>
    <property type="molecule type" value="Genomic_DNA"/>
</dbReference>
<evidence type="ECO:0000313" key="2">
    <source>
        <dbReference type="EMBL" id="KAG5647762.1"/>
    </source>
</evidence>
<feature type="domain" description="F-box" evidence="1">
    <location>
        <begin position="98"/>
        <end position="153"/>
    </location>
</feature>
<comment type="caution">
    <text evidence="2">The sequence shown here is derived from an EMBL/GenBank/DDBJ whole genome shotgun (WGS) entry which is preliminary data.</text>
</comment>
<dbReference type="Gene3D" id="1.20.1280.50">
    <property type="match status" value="1"/>
</dbReference>
<reference evidence="2" key="2">
    <citation type="submission" date="2021-10" db="EMBL/GenBank/DDBJ databases">
        <title>Phylogenomics reveals ancestral predisposition of the termite-cultivated fungus Termitomyces towards a domesticated lifestyle.</title>
        <authorList>
            <person name="Auxier B."/>
            <person name="Grum-Grzhimaylo A."/>
            <person name="Cardenas M.E."/>
            <person name="Lodge J.D."/>
            <person name="Laessoe T."/>
            <person name="Pedersen O."/>
            <person name="Smith M.E."/>
            <person name="Kuyper T.W."/>
            <person name="Franco-Molano E.A."/>
            <person name="Baroni T.J."/>
            <person name="Aanen D.K."/>
        </authorList>
    </citation>
    <scope>NUCLEOTIDE SEQUENCE</scope>
    <source>
        <strain evidence="2">AP01</strain>
        <tissue evidence="2">Mycelium</tissue>
    </source>
</reference>
<proteinExistence type="predicted"/>
<evidence type="ECO:0000259" key="1">
    <source>
        <dbReference type="Pfam" id="PF12937"/>
    </source>
</evidence>
<sequence length="556" mass="63318">MSQAPQNAAGRTIPPNQRQYLRQVLRTIMDNAIGDGIPQVLSEREAINIRHETTEHITLIRDLEATQEIAPRINAELEDALFRARATYRVLFTRTFRMNDLPNEIITNIFRYIVWSVPDPRAGVLWRLWLTWTCRRWRTIALDDHTLWNAIWFRDKWPFERSWCWFERSGSAPLDIRISRESGIKITGEQMGQLMDRLLTKLSSIRMLLIMVEDWDPALVAVAKLRTAGQMPGVALSMERFELHRTGSPYVQIGSGYEPSDFREPMALFGGAPSPRLKTLSLNGIHVDWNTSILTNLQTLDLRRMPIELSPEPTRFREILLASPNLKKLCLDGAGPQLYMHEQHQPVILDRLQTLVVADFSIPYAHHIFSQISAPNLKDLTLINMTGDDYSPLFQTLTGRFPLVELLATYTIELADTPSAAATMVRWLQSMPRLRYLRIANMAGMFLGLFLHDPRAVMEPHTQHPAPRQILSPKLSIVEAHPGTIPQLVNWVGPRKQLGAPVDVVYIASINPSREKKKTPQELLEFRQNCARLGAVAQLRLLAFGAKSAEEEAILS</sequence>
<organism evidence="2 3">
    <name type="scientific">Asterophora parasitica</name>
    <dbReference type="NCBI Taxonomy" id="117018"/>
    <lineage>
        <taxon>Eukaryota</taxon>
        <taxon>Fungi</taxon>
        <taxon>Dikarya</taxon>
        <taxon>Basidiomycota</taxon>
        <taxon>Agaricomycotina</taxon>
        <taxon>Agaricomycetes</taxon>
        <taxon>Agaricomycetidae</taxon>
        <taxon>Agaricales</taxon>
        <taxon>Tricholomatineae</taxon>
        <taxon>Lyophyllaceae</taxon>
        <taxon>Asterophora</taxon>
    </lineage>
</organism>
<dbReference type="SUPFAM" id="SSF81383">
    <property type="entry name" value="F-box domain"/>
    <property type="match status" value="1"/>
</dbReference>
<protein>
    <recommendedName>
        <fullName evidence="1">F-box domain-containing protein</fullName>
    </recommendedName>
</protein>
<dbReference type="Gene3D" id="3.80.10.10">
    <property type="entry name" value="Ribonuclease Inhibitor"/>
    <property type="match status" value="1"/>
</dbReference>
<dbReference type="InterPro" id="IPR036047">
    <property type="entry name" value="F-box-like_dom_sf"/>
</dbReference>
<evidence type="ECO:0000313" key="3">
    <source>
        <dbReference type="Proteomes" id="UP000775547"/>
    </source>
</evidence>
<dbReference type="AlphaFoldDB" id="A0A9P7GBY7"/>
<dbReference type="InterPro" id="IPR032675">
    <property type="entry name" value="LRR_dom_sf"/>
</dbReference>
<name>A0A9P7GBY7_9AGAR</name>
<dbReference type="Pfam" id="PF12937">
    <property type="entry name" value="F-box-like"/>
    <property type="match status" value="1"/>
</dbReference>
<dbReference type="OrthoDB" id="3226575at2759"/>
<gene>
    <name evidence="2" type="ORF">DXG03_008485</name>
</gene>
<dbReference type="Proteomes" id="UP000775547">
    <property type="component" value="Unassembled WGS sequence"/>
</dbReference>
<keyword evidence="3" id="KW-1185">Reference proteome</keyword>
<accession>A0A9P7GBY7</accession>